<evidence type="ECO:0000259" key="2">
    <source>
        <dbReference type="PROSITE" id="PS50975"/>
    </source>
</evidence>
<evidence type="ECO:0000313" key="6">
    <source>
        <dbReference type="Proteomes" id="UP000064525"/>
    </source>
</evidence>
<organism evidence="3 6">
    <name type="scientific">Helicobacter typhlonius</name>
    <dbReference type="NCBI Taxonomy" id="76936"/>
    <lineage>
        <taxon>Bacteria</taxon>
        <taxon>Pseudomonadati</taxon>
        <taxon>Campylobacterota</taxon>
        <taxon>Epsilonproteobacteria</taxon>
        <taxon>Campylobacterales</taxon>
        <taxon>Helicobacteraceae</taxon>
        <taxon>Helicobacter</taxon>
    </lineage>
</organism>
<dbReference type="SUPFAM" id="SSF56059">
    <property type="entry name" value="Glutathione synthetase ATP-binding domain-like"/>
    <property type="match status" value="1"/>
</dbReference>
<keyword evidence="4" id="KW-0436">Ligase</keyword>
<dbReference type="GO" id="GO:0005737">
    <property type="term" value="C:cytoplasm"/>
    <property type="evidence" value="ECO:0007669"/>
    <property type="project" value="TreeGrafter"/>
</dbReference>
<dbReference type="Proteomes" id="UP000029925">
    <property type="component" value="Unassembled WGS sequence"/>
</dbReference>
<name>A0A099UHX5_9HELI</name>
<protein>
    <submittedName>
        <fullName evidence="4">Alpha-L-glutamate ligase</fullName>
    </submittedName>
</protein>
<dbReference type="Proteomes" id="UP000064525">
    <property type="component" value="Chromosome I"/>
</dbReference>
<keyword evidence="5" id="KW-1185">Reference proteome</keyword>
<dbReference type="Gene3D" id="3.30.470.20">
    <property type="entry name" value="ATP-grasp fold, B domain"/>
    <property type="match status" value="1"/>
</dbReference>
<dbReference type="InterPro" id="IPR011761">
    <property type="entry name" value="ATP-grasp"/>
</dbReference>
<evidence type="ECO:0000313" key="4">
    <source>
        <dbReference type="EMBL" id="TLD78908.1"/>
    </source>
</evidence>
<proteinExistence type="predicted"/>
<keyword evidence="1" id="KW-0547">Nucleotide-binding</keyword>
<dbReference type="PANTHER" id="PTHR21621">
    <property type="entry name" value="RIBOSOMAL PROTEIN S6 MODIFICATION PROTEIN"/>
    <property type="match status" value="1"/>
</dbReference>
<dbReference type="AlphaFoldDB" id="A0A099UHX5"/>
<dbReference type="RefSeq" id="WP_011116054.1">
    <property type="nucleotide sequence ID" value="NZ_CAJTQN010000001.1"/>
</dbReference>
<reference evidence="3" key="2">
    <citation type="submission" date="2015-11" db="EMBL/GenBank/DDBJ databases">
        <authorList>
            <person name="Zhang Y."/>
            <person name="Guo Z."/>
        </authorList>
    </citation>
    <scope>NUCLEOTIDE SEQUENCE</scope>
    <source>
        <strain evidence="3">1</strain>
    </source>
</reference>
<dbReference type="PANTHER" id="PTHR21621:SF0">
    <property type="entry name" value="BETA-CITRYLGLUTAMATE SYNTHASE B-RELATED"/>
    <property type="match status" value="1"/>
</dbReference>
<keyword evidence="1" id="KW-0067">ATP-binding</keyword>
<dbReference type="PATRIC" id="fig|76936.10.peg.1990"/>
<dbReference type="GO" id="GO:0046872">
    <property type="term" value="F:metal ion binding"/>
    <property type="evidence" value="ECO:0007669"/>
    <property type="project" value="InterPro"/>
</dbReference>
<accession>A0A099UHX5</accession>
<evidence type="ECO:0000256" key="1">
    <source>
        <dbReference type="PROSITE-ProRule" id="PRU00409"/>
    </source>
</evidence>
<gene>
    <name evidence="3" type="ORF">BN2458_PEG2040</name>
    <name evidence="4" type="ORF">LS75_003940</name>
</gene>
<evidence type="ECO:0000313" key="3">
    <source>
        <dbReference type="EMBL" id="CUU40923.1"/>
    </source>
</evidence>
<dbReference type="EMBL" id="LN907858">
    <property type="protein sequence ID" value="CUU40923.1"/>
    <property type="molecule type" value="Genomic_DNA"/>
</dbReference>
<dbReference type="EMBL" id="JRPF02000003">
    <property type="protein sequence ID" value="TLD78908.1"/>
    <property type="molecule type" value="Genomic_DNA"/>
</dbReference>
<feature type="domain" description="ATP-grasp" evidence="2">
    <location>
        <begin position="106"/>
        <end position="328"/>
    </location>
</feature>
<evidence type="ECO:0000313" key="5">
    <source>
        <dbReference type="Proteomes" id="UP000029925"/>
    </source>
</evidence>
<dbReference type="GeneID" id="78152145"/>
<sequence>MLYNSLPQGIFIIHENPEWIPPFKEAFERAKVPFQEIILTEGAIYLDKEPPKGVFWSRLSASCHTREHQYTKEYGRAILQWLHSYNRRVINGSSVLEFEVSKIKQYLALNAAGFLTPKTYACFGKTNLLEVAKTLQTPFISKHNQGGKGLGVRLFENFESFKEYVHSAAFEEAIDGITLLQEYIKSKEFFITRAEFIGGKFHYAVRVDTSAGSFELCPAEACNIESLPKLAGGMCEIQDSTPAIAGAMCETSGDKFSIREDINAQTPLIAKLETFLHAHKIEVAGVEFMENTQGELVVYDINTNTNYNKSVESKASHRAADRIVAFLNAEWQKNR</sequence>
<dbReference type="STRING" id="76936.BN2458_PEG2040"/>
<dbReference type="GO" id="GO:0009432">
    <property type="term" value="P:SOS response"/>
    <property type="evidence" value="ECO:0007669"/>
    <property type="project" value="TreeGrafter"/>
</dbReference>
<reference evidence="4 5" key="1">
    <citation type="journal article" date="2014" name="Genome Announc.">
        <title>Draft genome sequences of eight enterohepatic helicobacter species isolated from both laboratory and wild rodents.</title>
        <authorList>
            <person name="Sheh A."/>
            <person name="Shen Z."/>
            <person name="Fox J.G."/>
        </authorList>
    </citation>
    <scope>NUCLEOTIDE SEQUENCE [LARGE SCALE GENOMIC DNA]</scope>
    <source>
        <strain evidence="4 5">MIT 98-6810</strain>
    </source>
</reference>
<dbReference type="PROSITE" id="PS50975">
    <property type="entry name" value="ATP_GRASP"/>
    <property type="match status" value="1"/>
</dbReference>
<dbReference type="OrthoDB" id="4789744at2"/>
<reference evidence="6" key="3">
    <citation type="submission" date="2015-11" db="EMBL/GenBank/DDBJ databases">
        <authorList>
            <person name="Anvar S.Y."/>
        </authorList>
    </citation>
    <scope>NUCLEOTIDE SEQUENCE [LARGE SCALE GENOMIC DNA]</scope>
</reference>
<dbReference type="GO" id="GO:0018169">
    <property type="term" value="F:ribosomal S6-glutamic acid ligase activity"/>
    <property type="evidence" value="ECO:0007669"/>
    <property type="project" value="TreeGrafter"/>
</dbReference>
<dbReference type="KEGG" id="hty:BN2458_PEG2040"/>
<dbReference type="GO" id="GO:0005524">
    <property type="term" value="F:ATP binding"/>
    <property type="evidence" value="ECO:0007669"/>
    <property type="project" value="UniProtKB-UniRule"/>
</dbReference>